<organism evidence="1">
    <name type="scientific">Lepeophtheirus salmonis</name>
    <name type="common">Salmon louse</name>
    <name type="synonym">Caligus salmonis</name>
    <dbReference type="NCBI Taxonomy" id="72036"/>
    <lineage>
        <taxon>Eukaryota</taxon>
        <taxon>Metazoa</taxon>
        <taxon>Ecdysozoa</taxon>
        <taxon>Arthropoda</taxon>
        <taxon>Crustacea</taxon>
        <taxon>Multicrustacea</taxon>
        <taxon>Hexanauplia</taxon>
        <taxon>Copepoda</taxon>
        <taxon>Siphonostomatoida</taxon>
        <taxon>Caligidae</taxon>
        <taxon>Lepeophtheirus</taxon>
    </lineage>
</organism>
<sequence length="20" mass="2217">MQIAALFCAKHKSTEIPNLT</sequence>
<protein>
    <submittedName>
        <fullName evidence="1">Uncharacterized protein</fullName>
    </submittedName>
</protein>
<dbReference type="EMBL" id="HACA01018483">
    <property type="protein sequence ID" value="CDW35844.1"/>
    <property type="molecule type" value="Transcribed_RNA"/>
</dbReference>
<reference evidence="1" key="1">
    <citation type="submission" date="2014-05" db="EMBL/GenBank/DDBJ databases">
        <authorList>
            <person name="Chronopoulou M."/>
        </authorList>
    </citation>
    <scope>NUCLEOTIDE SEQUENCE</scope>
    <source>
        <tissue evidence="1">Whole organism</tissue>
    </source>
</reference>
<dbReference type="AlphaFoldDB" id="A0A0K2UC93"/>
<accession>A0A0K2UC93</accession>
<proteinExistence type="predicted"/>
<evidence type="ECO:0000313" key="1">
    <source>
        <dbReference type="EMBL" id="CDW35844.1"/>
    </source>
</evidence>
<name>A0A0K2UC93_LEPSM</name>